<name>A0ABX2R8I8_9THEO</name>
<reference evidence="3 4" key="1">
    <citation type="submission" date="2020-07" db="EMBL/GenBank/DDBJ databases">
        <title>Genomic Encyclopedia of Type Strains, Phase III (KMG-III): the genomes of soil and plant-associated and newly described type strains.</title>
        <authorList>
            <person name="Whitman W."/>
        </authorList>
    </citation>
    <scope>NUCLEOTIDE SEQUENCE [LARGE SCALE GENOMIC DNA]</scope>
    <source>
        <strain evidence="3 4">DSM 11255</strain>
    </source>
</reference>
<dbReference type="Proteomes" id="UP000604066">
    <property type="component" value="Unassembled WGS sequence"/>
</dbReference>
<dbReference type="Pfam" id="PF00571">
    <property type="entry name" value="CBS"/>
    <property type="match status" value="2"/>
</dbReference>
<dbReference type="PANTHER" id="PTHR43773">
    <property type="entry name" value="MAGNESIUM TRANSPORTER MGTE"/>
    <property type="match status" value="1"/>
</dbReference>
<dbReference type="PROSITE" id="PS51371">
    <property type="entry name" value="CBS"/>
    <property type="match status" value="2"/>
</dbReference>
<dbReference type="InterPro" id="IPR038076">
    <property type="entry name" value="MgtE_N_sf"/>
</dbReference>
<dbReference type="EMBL" id="JACCBS010000002">
    <property type="protein sequence ID" value="NYE57230.1"/>
    <property type="molecule type" value="Genomic_DNA"/>
</dbReference>
<keyword evidence="4" id="KW-1185">Reference proteome</keyword>
<dbReference type="CDD" id="cd04606">
    <property type="entry name" value="CBS_pair_Mg_transporter"/>
    <property type="match status" value="1"/>
</dbReference>
<evidence type="ECO:0000256" key="1">
    <source>
        <dbReference type="PROSITE-ProRule" id="PRU00703"/>
    </source>
</evidence>
<dbReference type="InterPro" id="IPR000644">
    <property type="entry name" value="CBS_dom"/>
</dbReference>
<accession>A0ABX2R8I8</accession>
<sequence length="411" mass="46545">MSINEMYFSELLGNPAIDPTGEKLGVLYDIGVKGSDTFPEICFVAVKRGKKIYSVEYSFVKILNRRILAFNRRLKNIPLNELNLECLWLRQHILDKQIVDILGSKVVRVNDIKLAYYEGTVRPVAVDIGLLGLLRRLGVGFVGNKFNLKEELISWEYLEPIHQGTPEILLTVPQSKIADLHPSDIAEILSQLNSKERTKLINSLDDETLAEALGEMEANFTANILENLDDKRASEILEQMASDDVADFLGDLPEFKRQRFFALLSQHDQEKIKKLLEYDEKTAGGLMTKEFITFNEELTAEETINKLREMAPDAEMIYYLYVLNEKGQLNGVLSLRDLIVAKPSEKLKNIMRKKIISVADRASAKEVISVIAKYNLLALPVVDKDNRPIGIITVDDVMDLLLPGGYHHEKV</sequence>
<protein>
    <submittedName>
        <fullName evidence="3">CBS domain-containing protein/sporulation protein YlmC with PRC-barrel domain</fullName>
    </submittedName>
</protein>
<organism evidence="3 4">
    <name type="scientific">Carboxydothermus ferrireducens DSM 11255</name>
    <dbReference type="NCBI Taxonomy" id="1119529"/>
    <lineage>
        <taxon>Bacteria</taxon>
        <taxon>Bacillati</taxon>
        <taxon>Bacillota</taxon>
        <taxon>Clostridia</taxon>
        <taxon>Thermoanaerobacterales</taxon>
        <taxon>Thermoanaerobacteraceae</taxon>
        <taxon>Carboxydothermus</taxon>
    </lineage>
</organism>
<feature type="domain" description="CBS" evidence="2">
    <location>
        <begin position="287"/>
        <end position="349"/>
    </location>
</feature>
<dbReference type="PANTHER" id="PTHR43773:SF1">
    <property type="entry name" value="MAGNESIUM TRANSPORTER MGTE"/>
    <property type="match status" value="1"/>
</dbReference>
<dbReference type="InterPro" id="IPR006668">
    <property type="entry name" value="Mg_transptr_MgtE_intracell_dom"/>
</dbReference>
<dbReference type="Pfam" id="PF03448">
    <property type="entry name" value="MgtE_N"/>
    <property type="match status" value="1"/>
</dbReference>
<evidence type="ECO:0000259" key="2">
    <source>
        <dbReference type="PROSITE" id="PS51371"/>
    </source>
</evidence>
<dbReference type="RefSeq" id="WP_051250106.1">
    <property type="nucleotide sequence ID" value="NZ_ATYG01000002.1"/>
</dbReference>
<dbReference type="SUPFAM" id="SSF54631">
    <property type="entry name" value="CBS-domain pair"/>
    <property type="match status" value="1"/>
</dbReference>
<dbReference type="InterPro" id="IPR046342">
    <property type="entry name" value="CBS_dom_sf"/>
</dbReference>
<gene>
    <name evidence="3" type="ORF">HDG70_000945</name>
</gene>
<dbReference type="Gene3D" id="1.25.60.10">
    <property type="entry name" value="MgtE N-terminal domain-like"/>
    <property type="match status" value="1"/>
</dbReference>
<keyword evidence="1" id="KW-0129">CBS domain</keyword>
<proteinExistence type="predicted"/>
<evidence type="ECO:0000313" key="4">
    <source>
        <dbReference type="Proteomes" id="UP000604066"/>
    </source>
</evidence>
<dbReference type="SMART" id="SM00116">
    <property type="entry name" value="CBS"/>
    <property type="match status" value="2"/>
</dbReference>
<dbReference type="SMART" id="SM00924">
    <property type="entry name" value="MgtE_N"/>
    <property type="match status" value="1"/>
</dbReference>
<dbReference type="InterPro" id="IPR006669">
    <property type="entry name" value="MgtE_transporter"/>
</dbReference>
<dbReference type="Gene3D" id="3.10.580.10">
    <property type="entry name" value="CBS-domain"/>
    <property type="match status" value="1"/>
</dbReference>
<feature type="domain" description="CBS" evidence="2">
    <location>
        <begin position="351"/>
        <end position="409"/>
    </location>
</feature>
<evidence type="ECO:0000313" key="3">
    <source>
        <dbReference type="EMBL" id="NYE57230.1"/>
    </source>
</evidence>
<dbReference type="SUPFAM" id="SSF158791">
    <property type="entry name" value="MgtE N-terminal domain-like"/>
    <property type="match status" value="1"/>
</dbReference>
<comment type="caution">
    <text evidence="3">The sequence shown here is derived from an EMBL/GenBank/DDBJ whole genome shotgun (WGS) entry which is preliminary data.</text>
</comment>